<name>A0A0B1QA73_9HYPH</name>
<dbReference type="AlphaFoldDB" id="A0A0B1QA73"/>
<gene>
    <name evidence="1" type="ORF">LA66_06840</name>
</gene>
<comment type="caution">
    <text evidence="1">The sequence shown here is derived from an EMBL/GenBank/DDBJ whole genome shotgun (WGS) entry which is preliminary data.</text>
</comment>
<dbReference type="Proteomes" id="UP000030826">
    <property type="component" value="Unassembled WGS sequence"/>
</dbReference>
<organism evidence="1 2">
    <name type="scientific">Aureimonas altamirensis</name>
    <dbReference type="NCBI Taxonomy" id="370622"/>
    <lineage>
        <taxon>Bacteria</taxon>
        <taxon>Pseudomonadati</taxon>
        <taxon>Pseudomonadota</taxon>
        <taxon>Alphaproteobacteria</taxon>
        <taxon>Hyphomicrobiales</taxon>
        <taxon>Aurantimonadaceae</taxon>
        <taxon>Aureimonas</taxon>
    </lineage>
</organism>
<sequence length="122" mass="13776">MNVAPQFIDFLNPQAAPDHLDALRAQVPVTAPYVIDGHWVMDIEGLATVYRDGDRIELDDLAVVTRKDGKDDVLPVWVRRPNESENAKTVIASMLYDQCQTKAFERDADEALAKLEMEEAYE</sequence>
<accession>A0A0B1QA73</accession>
<evidence type="ECO:0000313" key="1">
    <source>
        <dbReference type="EMBL" id="KHJ56276.1"/>
    </source>
</evidence>
<dbReference type="STRING" id="370622.LA66_06840"/>
<dbReference type="OrthoDB" id="7304918at2"/>
<evidence type="ECO:0000313" key="2">
    <source>
        <dbReference type="Proteomes" id="UP000030826"/>
    </source>
</evidence>
<dbReference type="RefSeq" id="WP_039189853.1">
    <property type="nucleotide sequence ID" value="NZ_JRFJ01000001.1"/>
</dbReference>
<protein>
    <submittedName>
        <fullName evidence="1">Uncharacterized protein</fullName>
    </submittedName>
</protein>
<proteinExistence type="predicted"/>
<dbReference type="EMBL" id="JRFJ01000001">
    <property type="protein sequence ID" value="KHJ56276.1"/>
    <property type="molecule type" value="Genomic_DNA"/>
</dbReference>
<reference evidence="1 2" key="1">
    <citation type="submission" date="2014-09" db="EMBL/GenBank/DDBJ databases">
        <title>Isolation and characterization of Aurantimonas altamirensis ON-56566 from clinical sample following a dog bite.</title>
        <authorList>
            <person name="Eshaghi A."/>
            <person name="Li A."/>
            <person name="Shahinas D."/>
            <person name="Bahn P."/>
            <person name="Kus J.V."/>
            <person name="Patel S.N."/>
        </authorList>
    </citation>
    <scope>NUCLEOTIDE SEQUENCE [LARGE SCALE GENOMIC DNA]</scope>
    <source>
        <strain evidence="1 2">ON-56566</strain>
    </source>
</reference>